<evidence type="ECO:0000313" key="1">
    <source>
        <dbReference type="EMBL" id="MQM23701.1"/>
    </source>
</evidence>
<dbReference type="Proteomes" id="UP000652761">
    <property type="component" value="Unassembled WGS sequence"/>
</dbReference>
<name>A0A843XXH8_COLES</name>
<reference evidence="1" key="1">
    <citation type="submission" date="2017-07" db="EMBL/GenBank/DDBJ databases">
        <title>Taro Niue Genome Assembly and Annotation.</title>
        <authorList>
            <person name="Atibalentja N."/>
            <person name="Keating K."/>
            <person name="Fields C.J."/>
        </authorList>
    </citation>
    <scope>NUCLEOTIDE SEQUENCE</scope>
    <source>
        <strain evidence="1">Niue_2</strain>
        <tissue evidence="1">Leaf</tissue>
    </source>
</reference>
<dbReference type="EMBL" id="NMUH01017479">
    <property type="protein sequence ID" value="MQM23701.1"/>
    <property type="molecule type" value="Genomic_DNA"/>
</dbReference>
<dbReference type="AlphaFoldDB" id="A0A843XXH8"/>
<keyword evidence="2" id="KW-1185">Reference proteome</keyword>
<comment type="caution">
    <text evidence="1">The sequence shown here is derived from an EMBL/GenBank/DDBJ whole genome shotgun (WGS) entry which is preliminary data.</text>
</comment>
<sequence>MDSHMADEQVVPMKYPEVSVHDPKHSWRWQPGMANGAICITQYRSWRRPCNKSHKVELVSEQETYIEIFEEWILLSLMDLLTPRRLKTGCKRWNRC</sequence>
<gene>
    <name evidence="1" type="ORF">Taro_056768</name>
</gene>
<protein>
    <submittedName>
        <fullName evidence="1">Uncharacterized protein</fullName>
    </submittedName>
</protein>
<organism evidence="1 2">
    <name type="scientific">Colocasia esculenta</name>
    <name type="common">Wild taro</name>
    <name type="synonym">Arum esculentum</name>
    <dbReference type="NCBI Taxonomy" id="4460"/>
    <lineage>
        <taxon>Eukaryota</taxon>
        <taxon>Viridiplantae</taxon>
        <taxon>Streptophyta</taxon>
        <taxon>Embryophyta</taxon>
        <taxon>Tracheophyta</taxon>
        <taxon>Spermatophyta</taxon>
        <taxon>Magnoliopsida</taxon>
        <taxon>Liliopsida</taxon>
        <taxon>Araceae</taxon>
        <taxon>Aroideae</taxon>
        <taxon>Colocasieae</taxon>
        <taxon>Colocasia</taxon>
    </lineage>
</organism>
<evidence type="ECO:0000313" key="2">
    <source>
        <dbReference type="Proteomes" id="UP000652761"/>
    </source>
</evidence>
<proteinExistence type="predicted"/>
<accession>A0A843XXH8</accession>